<evidence type="ECO:0000313" key="2">
    <source>
        <dbReference type="EMBL" id="ANC51605.1"/>
    </source>
</evidence>
<sequence length="305" mass="35188">MVYRRLSRRKSAYRPRSAKSRYGRKRTRSTRVRVSRRMRPMSTRSLLNRTSQKKRDNMLSYTNTTAADPFSTVYSATGAVMRFPVGQINPGEEFFYVWNATARPGETSEGQRGSKIDTSLRTSSTIYAKGLREKITVETNNSAPWEWRRICFTSKDDFGERDPASSTFFRQTSSGMVRMLSALSTGIYLQDELFEGARNVDWLSVFTAPLSRKNFSIKYDRTRTIRSTNNSGTIRNYKLWHPMEHNLAYQEEQVGESMTDQSVSVTGRVGMGNYYVIDMFRKHGNNGNDSTLTFTPEATFFWHEK</sequence>
<name>A0A160HWM9_9VIRU</name>
<feature type="region of interest" description="Disordered" evidence="1">
    <location>
        <begin position="1"/>
        <end position="56"/>
    </location>
</feature>
<organism evidence="2 3">
    <name type="scientific">Sewage associated gemycircularvirus 3</name>
    <dbReference type="NCBI Taxonomy" id="1843761"/>
    <lineage>
        <taxon>Viruses</taxon>
        <taxon>Monodnaviria</taxon>
        <taxon>Shotokuvirae</taxon>
        <taxon>Cressdnaviricota</taxon>
        <taxon>Repensiviricetes</taxon>
        <taxon>Geplafuvirales</taxon>
        <taxon>Genomoviridae</taxon>
        <taxon>Gemykibivirus</taxon>
        <taxon>Gemykibivirus sewopo1</taxon>
    </lineage>
</organism>
<proteinExistence type="predicted"/>
<protein>
    <submittedName>
        <fullName evidence="2">Capsid protein</fullName>
    </submittedName>
</protein>
<dbReference type="EMBL" id="KT862252">
    <property type="protein sequence ID" value="ANC51605.1"/>
    <property type="molecule type" value="Genomic_DNA"/>
</dbReference>
<feature type="compositionally biased region" description="Basic residues" evidence="1">
    <location>
        <begin position="1"/>
        <end position="39"/>
    </location>
</feature>
<accession>A0A160HWM9</accession>
<evidence type="ECO:0000256" key="1">
    <source>
        <dbReference type="SAM" id="MobiDB-lite"/>
    </source>
</evidence>
<dbReference type="Proteomes" id="UP000278798">
    <property type="component" value="Segment"/>
</dbReference>
<reference evidence="2 3" key="1">
    <citation type="journal article" date="2016" name="Infect. Genet. Evol.">
        <title>Circular replication-associated protein encoding DNA viruses identified in the faecal matter of various animals in New Zealand.</title>
        <authorList>
            <person name="Steel O."/>
            <person name="Kraberger S."/>
            <person name="Sikorski A."/>
            <person name="Young L.M."/>
            <person name="Catchpole R.J."/>
            <person name="Stevens A.J."/>
            <person name="Ladley J.J."/>
            <person name="Coray D.S."/>
            <person name="Stainton D."/>
            <person name="Dayaram A."/>
            <person name="Julian L."/>
            <person name="van Bysterveldt K."/>
            <person name="Varsani A."/>
        </authorList>
    </citation>
    <scope>NUCLEOTIDE SEQUENCE [LARGE SCALE GENOMIC DNA]</scope>
</reference>
<evidence type="ECO:0000313" key="3">
    <source>
        <dbReference type="Proteomes" id="UP000278798"/>
    </source>
</evidence>